<dbReference type="PANTHER" id="PTHR14239">
    <property type="entry name" value="DUDULIN-RELATED"/>
    <property type="match status" value="1"/>
</dbReference>
<sequence>MQTGSGGQSGGQCAGQRDARPIAALGILGAGRLGSVLARLAASAGYRVRVATSRDPALIAAAMSAVGAEATTPASVIAESDAVVLALPLGRLPQVPADELHGMLVIDAMNYWWATDGIRPDLEDPRSSTSELVQRHLPGARVVKALGHMGYQDLEDEARPAGAPGRKAIAIAGDDEADLAVVSTLVDRLGFDPVVAGPLASGIALEPGAEAFGADVGAEELRAMLDRFPTSQRGIVVARARGGRLFGE</sequence>
<evidence type="ECO:0000313" key="4">
    <source>
        <dbReference type="Proteomes" id="UP000664385"/>
    </source>
</evidence>
<proteinExistence type="predicted"/>
<accession>A0A939IVI5</accession>
<dbReference type="InterPro" id="IPR028939">
    <property type="entry name" value="P5C_Rdtase_cat_N"/>
</dbReference>
<dbReference type="SUPFAM" id="SSF51735">
    <property type="entry name" value="NAD(P)-binding Rossmann-fold domains"/>
    <property type="match status" value="1"/>
</dbReference>
<evidence type="ECO:0000259" key="2">
    <source>
        <dbReference type="Pfam" id="PF03807"/>
    </source>
</evidence>
<gene>
    <name evidence="3" type="ORF">JF543_11080</name>
</gene>
<dbReference type="InterPro" id="IPR051267">
    <property type="entry name" value="STEAP_metalloreductase"/>
</dbReference>
<name>A0A939IVI5_9MICO</name>
<dbReference type="Pfam" id="PF03807">
    <property type="entry name" value="F420_oxidored"/>
    <property type="match status" value="1"/>
</dbReference>
<keyword evidence="1" id="KW-0560">Oxidoreductase</keyword>
<dbReference type="AlphaFoldDB" id="A0A939IVI5"/>
<organism evidence="3 4">
    <name type="scientific">Microbacterium esteraromaticum</name>
    <dbReference type="NCBI Taxonomy" id="57043"/>
    <lineage>
        <taxon>Bacteria</taxon>
        <taxon>Bacillati</taxon>
        <taxon>Actinomycetota</taxon>
        <taxon>Actinomycetes</taxon>
        <taxon>Micrococcales</taxon>
        <taxon>Microbacteriaceae</taxon>
        <taxon>Microbacterium</taxon>
    </lineage>
</organism>
<dbReference type="InterPro" id="IPR036291">
    <property type="entry name" value="NAD(P)-bd_dom_sf"/>
</dbReference>
<comment type="caution">
    <text evidence="3">The sequence shown here is derived from an EMBL/GenBank/DDBJ whole genome shotgun (WGS) entry which is preliminary data.</text>
</comment>
<dbReference type="RefSeq" id="WP_206824116.1">
    <property type="nucleotide sequence ID" value="NZ_JAEMWU010000001.1"/>
</dbReference>
<dbReference type="EMBL" id="JAEMWU010000001">
    <property type="protein sequence ID" value="MBN8206496.1"/>
    <property type="molecule type" value="Genomic_DNA"/>
</dbReference>
<dbReference type="Proteomes" id="UP000664385">
    <property type="component" value="Unassembled WGS sequence"/>
</dbReference>
<evidence type="ECO:0000313" key="3">
    <source>
        <dbReference type="EMBL" id="MBN8206496.1"/>
    </source>
</evidence>
<feature type="domain" description="Pyrroline-5-carboxylate reductase catalytic N-terminal" evidence="2">
    <location>
        <begin position="25"/>
        <end position="111"/>
    </location>
</feature>
<dbReference type="GO" id="GO:0016491">
    <property type="term" value="F:oxidoreductase activity"/>
    <property type="evidence" value="ECO:0007669"/>
    <property type="project" value="UniProtKB-KW"/>
</dbReference>
<evidence type="ECO:0000256" key="1">
    <source>
        <dbReference type="ARBA" id="ARBA00023002"/>
    </source>
</evidence>
<reference evidence="3" key="1">
    <citation type="submission" date="2020-12" db="EMBL/GenBank/DDBJ databases">
        <title>PHA producing bacteria isolated from mangrove.</title>
        <authorList>
            <person name="Zheng W."/>
            <person name="Yu S."/>
            <person name="Huang Y."/>
        </authorList>
    </citation>
    <scope>NUCLEOTIDE SEQUENCE</scope>
    <source>
        <strain evidence="3">GN8-5</strain>
    </source>
</reference>
<protein>
    <submittedName>
        <fullName evidence="3">NAD(P)-binding domain-containing protein</fullName>
    </submittedName>
</protein>
<dbReference type="Gene3D" id="3.40.50.720">
    <property type="entry name" value="NAD(P)-binding Rossmann-like Domain"/>
    <property type="match status" value="1"/>
</dbReference>